<dbReference type="InterPro" id="IPR009078">
    <property type="entry name" value="Ferritin-like_SF"/>
</dbReference>
<dbReference type="SUPFAM" id="SSF47240">
    <property type="entry name" value="Ferritin-like"/>
    <property type="match status" value="1"/>
</dbReference>
<dbReference type="OrthoDB" id="9811690at2"/>
<dbReference type="GO" id="GO:0046872">
    <property type="term" value="F:metal ion binding"/>
    <property type="evidence" value="ECO:0007669"/>
    <property type="project" value="InterPro"/>
</dbReference>
<dbReference type="Gene3D" id="6.10.140.1960">
    <property type="match status" value="2"/>
</dbReference>
<reference evidence="2 3" key="1">
    <citation type="submission" date="2014-01" db="EMBL/GenBank/DDBJ databases">
        <title>Plasmidome dynamics in the species complex Clostridium novyi sensu lato converts strains of independent lineages into distinctly different pathogens.</title>
        <authorList>
            <person name="Skarin H."/>
            <person name="Segerman B."/>
        </authorList>
    </citation>
    <scope>NUCLEOTIDE SEQUENCE [LARGE SCALE GENOMIC DNA]</scope>
    <source>
        <strain evidence="2 3">4552</strain>
    </source>
</reference>
<dbReference type="RefSeq" id="WP_039255793.1">
    <property type="nucleotide sequence ID" value="NZ_JENJ01000043.1"/>
</dbReference>
<protein>
    <submittedName>
        <fullName evidence="2">Rubrerythrin</fullName>
    </submittedName>
</protein>
<feature type="domain" description="Rubrerythrin diiron-binding" evidence="1">
    <location>
        <begin position="24"/>
        <end position="154"/>
    </location>
</feature>
<accession>A0A0A0I3V5</accession>
<organism evidence="2 3">
    <name type="scientific">Clostridium novyi A str. 4552</name>
    <dbReference type="NCBI Taxonomy" id="1444289"/>
    <lineage>
        <taxon>Bacteria</taxon>
        <taxon>Bacillati</taxon>
        <taxon>Bacillota</taxon>
        <taxon>Clostridia</taxon>
        <taxon>Eubacteriales</taxon>
        <taxon>Clostridiaceae</taxon>
        <taxon>Clostridium</taxon>
    </lineage>
</organism>
<comment type="caution">
    <text evidence="2">The sequence shown here is derived from an EMBL/GenBank/DDBJ whole genome shotgun (WGS) entry which is preliminary data.</text>
</comment>
<evidence type="ECO:0000259" key="1">
    <source>
        <dbReference type="Pfam" id="PF02915"/>
    </source>
</evidence>
<dbReference type="GO" id="GO:0016491">
    <property type="term" value="F:oxidoreductase activity"/>
    <property type="evidence" value="ECO:0007669"/>
    <property type="project" value="InterPro"/>
</dbReference>
<evidence type="ECO:0000313" key="2">
    <source>
        <dbReference type="EMBL" id="KGM95288.1"/>
    </source>
</evidence>
<dbReference type="Pfam" id="PF02915">
    <property type="entry name" value="Rubrerythrin"/>
    <property type="match status" value="1"/>
</dbReference>
<dbReference type="AlphaFoldDB" id="A0A0A0I3V5"/>
<sequence>MSYTTNKQPQGYPYFVTSKLREDMIGELVAINDYSFIISNCSIKEINNVLSHIRQEEHNHYGMLLKLLRKYDPMEMDAYLKVISHTDLTPAKEYLTVTTGVTNKLLLNYLREGIKGELEAVILYEQHLAEIPYTDIRETLQKIVYEEKEHLEELTLVLTNYDKEKYGPIEK</sequence>
<dbReference type="EMBL" id="JENJ01000043">
    <property type="protein sequence ID" value="KGM95288.1"/>
    <property type="molecule type" value="Genomic_DNA"/>
</dbReference>
<dbReference type="CDD" id="cd00657">
    <property type="entry name" value="Ferritin_like"/>
    <property type="match status" value="1"/>
</dbReference>
<gene>
    <name evidence="2" type="ORF">Z968_09405</name>
</gene>
<name>A0A0A0I3V5_CLONO</name>
<evidence type="ECO:0000313" key="3">
    <source>
        <dbReference type="Proteomes" id="UP000030012"/>
    </source>
</evidence>
<proteinExistence type="predicted"/>
<dbReference type="InterPro" id="IPR003251">
    <property type="entry name" value="Rr_diiron-bd_dom"/>
</dbReference>
<dbReference type="Proteomes" id="UP000030012">
    <property type="component" value="Unassembled WGS sequence"/>
</dbReference>